<dbReference type="Pfam" id="PF07007">
    <property type="entry name" value="LprI"/>
    <property type="match status" value="1"/>
</dbReference>
<dbReference type="RefSeq" id="WP_227323627.1">
    <property type="nucleotide sequence ID" value="NZ_JAESVB010000021.1"/>
</dbReference>
<evidence type="ECO:0000313" key="4">
    <source>
        <dbReference type="Proteomes" id="UP000708298"/>
    </source>
</evidence>
<reference evidence="3" key="1">
    <citation type="journal article" date="2021" name="Microorganisms">
        <title>Acidisoma silvae sp. nov. and Acidisomacellulosilytica sp. nov., Two Acidophilic Bacteria Isolated from Decaying Wood, Hydrolyzing Cellulose and Producing Poly-3-hydroxybutyrate.</title>
        <authorList>
            <person name="Mieszkin S."/>
            <person name="Pouder E."/>
            <person name="Uroz S."/>
            <person name="Simon-Colin C."/>
            <person name="Alain K."/>
        </authorList>
    </citation>
    <scope>NUCLEOTIDE SEQUENCE</scope>
    <source>
        <strain evidence="3">HW T2.11</strain>
    </source>
</reference>
<evidence type="ECO:0000259" key="2">
    <source>
        <dbReference type="Pfam" id="PF07007"/>
    </source>
</evidence>
<dbReference type="Gene3D" id="1.20.1270.180">
    <property type="match status" value="1"/>
</dbReference>
<organism evidence="3 4">
    <name type="scientific">Acidisoma silvae</name>
    <dbReference type="NCBI Taxonomy" id="2802396"/>
    <lineage>
        <taxon>Bacteria</taxon>
        <taxon>Pseudomonadati</taxon>
        <taxon>Pseudomonadota</taxon>
        <taxon>Alphaproteobacteria</taxon>
        <taxon>Acetobacterales</taxon>
        <taxon>Acidocellaceae</taxon>
        <taxon>Acidisoma</taxon>
    </lineage>
</organism>
<gene>
    <name evidence="3" type="ORF">ASILVAE211_22525</name>
</gene>
<dbReference type="Proteomes" id="UP000708298">
    <property type="component" value="Unassembled WGS sequence"/>
</dbReference>
<proteinExistence type="predicted"/>
<keyword evidence="4" id="KW-1185">Reference proteome</keyword>
<evidence type="ECO:0000256" key="1">
    <source>
        <dbReference type="SAM" id="SignalP"/>
    </source>
</evidence>
<dbReference type="InterPro" id="IPR009739">
    <property type="entry name" value="LprI-like_N"/>
</dbReference>
<protein>
    <submittedName>
        <fullName evidence="3">DUF1311 domain-containing protein</fullName>
    </submittedName>
</protein>
<reference evidence="3" key="2">
    <citation type="submission" date="2021-01" db="EMBL/GenBank/DDBJ databases">
        <authorList>
            <person name="Mieszkin S."/>
            <person name="Pouder E."/>
            <person name="Alain K."/>
        </authorList>
    </citation>
    <scope>NUCLEOTIDE SEQUENCE</scope>
    <source>
        <strain evidence="3">HW T2.11</strain>
    </source>
</reference>
<keyword evidence="1" id="KW-0732">Signal</keyword>
<name>A0A964E194_9PROT</name>
<dbReference type="EMBL" id="JAESVB010000021">
    <property type="protein sequence ID" value="MCB8877982.1"/>
    <property type="molecule type" value="Genomic_DNA"/>
</dbReference>
<feature type="domain" description="Lysozyme inhibitor LprI-like N-terminal" evidence="2">
    <location>
        <begin position="25"/>
        <end position="118"/>
    </location>
</feature>
<feature type="chain" id="PRO_5037904436" evidence="1">
    <location>
        <begin position="23"/>
        <end position="285"/>
    </location>
</feature>
<feature type="signal peptide" evidence="1">
    <location>
        <begin position="1"/>
        <end position="22"/>
    </location>
</feature>
<dbReference type="AlphaFoldDB" id="A0A964E194"/>
<comment type="caution">
    <text evidence="3">The sequence shown here is derived from an EMBL/GenBank/DDBJ whole genome shotgun (WGS) entry which is preliminary data.</text>
</comment>
<accession>A0A964E194</accession>
<sequence>MRGHLIAVTMMAVATLPSAAHAINCAHATSPIEHTICGSQAILHADTAMNRAYIAILKAAPDPEIHAMLVASQKRWISARDKTFGDLDKATDGQTGEVLSKVVQAKLIMDAIKDRTGVLTQKSKDASMQPVLIQMALRQQRFVAQFTGGPFAGYDTSCEFFPDDSSGNSREYQCYATHHVQNDNRVCSQGLDWATYRTYSSGSVADVIEGKPKLVATCADDDCGDDDTGAGANWNLHPEATSGTAFPQSLPQLDAEAMDSMSDDQPSWLKACLMDPHFPHSESSK</sequence>
<evidence type="ECO:0000313" key="3">
    <source>
        <dbReference type="EMBL" id="MCB8877982.1"/>
    </source>
</evidence>